<sequence length="345" mass="37088">MFGDYQLTLEMFTLRTSLRSVLPRASQPCQFAQRTFFSSARAGARPSPSSAFAIVRARFATPAKRGLTASALDPSAAVRARPDEAEKWKRIGLAGALFGGTIFATNLLLNRETRASLSPYERSYLNETFMYVGAGLGLTALAARGLHLSGFSQRLMMMNPWLVMGGSLVASVGSMYGTLNTHPNNSGTKHLFWTAFQLTQGAMLAPLFFVNPAILVRAGLYTAGVVGSIAYVGATARDGKYLYLGGPLLAGCSIVALSALAPMVLPLGTRALAVTENLYLYGGLAVFGGFTLYDTQKMLNHAKQAQVGARPRDPVAESLSLELDFINIFIRLVQILQMSGGNNRR</sequence>
<keyword evidence="3 5" id="KW-1133">Transmembrane helix</keyword>
<dbReference type="GO" id="GO:0005743">
    <property type="term" value="C:mitochondrial inner membrane"/>
    <property type="evidence" value="ECO:0007669"/>
    <property type="project" value="TreeGrafter"/>
</dbReference>
<feature type="transmembrane region" description="Helical" evidence="5">
    <location>
        <begin position="91"/>
        <end position="109"/>
    </location>
</feature>
<protein>
    <recommendedName>
        <fullName evidence="8">Growth hormone-inducible transmembrane protein</fullName>
    </recommendedName>
</protein>
<dbReference type="PANTHER" id="PTHR23291:SF112">
    <property type="entry name" value="GROWTH HORMONE-INDUCIBLE TRANSMEMBRANE PROTEIN"/>
    <property type="match status" value="1"/>
</dbReference>
<accession>A0A0E9NGP7</accession>
<evidence type="ECO:0000313" key="7">
    <source>
        <dbReference type="Proteomes" id="UP000033140"/>
    </source>
</evidence>
<feature type="transmembrane region" description="Helical" evidence="5">
    <location>
        <begin position="215"/>
        <end position="234"/>
    </location>
</feature>
<feature type="transmembrane region" description="Helical" evidence="5">
    <location>
        <begin position="129"/>
        <end position="149"/>
    </location>
</feature>
<feature type="transmembrane region" description="Helical" evidence="5">
    <location>
        <begin position="161"/>
        <end position="179"/>
    </location>
</feature>
<dbReference type="Pfam" id="PF01027">
    <property type="entry name" value="Bax1-I"/>
    <property type="match status" value="1"/>
</dbReference>
<keyword evidence="2 5" id="KW-0812">Transmembrane</keyword>
<organism evidence="6 7">
    <name type="scientific">Saitoella complicata (strain BCRC 22490 / CBS 7301 / JCM 7358 / NBRC 10748 / NRRL Y-17804)</name>
    <dbReference type="NCBI Taxonomy" id="698492"/>
    <lineage>
        <taxon>Eukaryota</taxon>
        <taxon>Fungi</taxon>
        <taxon>Dikarya</taxon>
        <taxon>Ascomycota</taxon>
        <taxon>Taphrinomycotina</taxon>
        <taxon>Taphrinomycotina incertae sedis</taxon>
        <taxon>Saitoella</taxon>
    </lineage>
</organism>
<evidence type="ECO:0000256" key="4">
    <source>
        <dbReference type="ARBA" id="ARBA00023136"/>
    </source>
</evidence>
<dbReference type="InterPro" id="IPR006214">
    <property type="entry name" value="Bax_inhibitor_1-related"/>
</dbReference>
<evidence type="ECO:0000256" key="5">
    <source>
        <dbReference type="RuleBase" id="RU004379"/>
    </source>
</evidence>
<keyword evidence="7" id="KW-1185">Reference proteome</keyword>
<proteinExistence type="inferred from homology"/>
<reference evidence="6 7" key="2">
    <citation type="journal article" date="2014" name="J. Gen. Appl. Microbiol.">
        <title>The early diverging ascomycetous budding yeast Saitoella complicata has three histone deacetylases belonging to the Clr6, Hos2, and Rpd3 lineages.</title>
        <authorList>
            <person name="Nishida H."/>
            <person name="Matsumoto T."/>
            <person name="Kondo S."/>
            <person name="Hamamoto M."/>
            <person name="Yoshikawa H."/>
        </authorList>
    </citation>
    <scope>NUCLEOTIDE SEQUENCE [LARGE SCALE GENOMIC DNA]</scope>
    <source>
        <strain evidence="6 7">NRRL Y-17804</strain>
    </source>
</reference>
<name>A0A0E9NGP7_SAICN</name>
<evidence type="ECO:0008006" key="8">
    <source>
        <dbReference type="Google" id="ProtNLM"/>
    </source>
</evidence>
<dbReference type="OMA" id="TLMWSER"/>
<comment type="subcellular location">
    <subcellularLocation>
        <location evidence="1">Membrane</location>
        <topology evidence="1">Multi-pass membrane protein</topology>
    </subcellularLocation>
</comment>
<evidence type="ECO:0000256" key="1">
    <source>
        <dbReference type="ARBA" id="ARBA00004141"/>
    </source>
</evidence>
<reference evidence="6 7" key="1">
    <citation type="journal article" date="2011" name="J. Gen. Appl. Microbiol.">
        <title>Draft genome sequencing of the enigmatic yeast Saitoella complicata.</title>
        <authorList>
            <person name="Nishida H."/>
            <person name="Hamamoto M."/>
            <person name="Sugiyama J."/>
        </authorList>
    </citation>
    <scope>NUCLEOTIDE SEQUENCE [LARGE SCALE GENOMIC DNA]</scope>
    <source>
        <strain evidence="6 7">NRRL Y-17804</strain>
    </source>
</reference>
<dbReference type="Proteomes" id="UP000033140">
    <property type="component" value="Unassembled WGS sequence"/>
</dbReference>
<keyword evidence="4 5" id="KW-0472">Membrane</keyword>
<feature type="transmembrane region" description="Helical" evidence="5">
    <location>
        <begin position="277"/>
        <end position="293"/>
    </location>
</feature>
<evidence type="ECO:0000256" key="2">
    <source>
        <dbReference type="ARBA" id="ARBA00022692"/>
    </source>
</evidence>
<evidence type="ECO:0000313" key="6">
    <source>
        <dbReference type="EMBL" id="GAO48978.1"/>
    </source>
</evidence>
<comment type="similarity">
    <text evidence="5">Belongs to the BI1 family.</text>
</comment>
<dbReference type="AlphaFoldDB" id="A0A0E9NGP7"/>
<dbReference type="PANTHER" id="PTHR23291">
    <property type="entry name" value="BAX INHIBITOR-RELATED"/>
    <property type="match status" value="1"/>
</dbReference>
<reference evidence="6 7" key="3">
    <citation type="journal article" date="2015" name="Genome Announc.">
        <title>Draft Genome Sequence of the Archiascomycetous Yeast Saitoella complicata.</title>
        <authorList>
            <person name="Yamauchi K."/>
            <person name="Kondo S."/>
            <person name="Hamamoto M."/>
            <person name="Takahashi Y."/>
            <person name="Ogura Y."/>
            <person name="Hayashi T."/>
            <person name="Nishida H."/>
        </authorList>
    </citation>
    <scope>NUCLEOTIDE SEQUENCE [LARGE SCALE GENOMIC DNA]</scope>
    <source>
        <strain evidence="6 7">NRRL Y-17804</strain>
    </source>
</reference>
<evidence type="ECO:0000256" key="3">
    <source>
        <dbReference type="ARBA" id="ARBA00022989"/>
    </source>
</evidence>
<comment type="caution">
    <text evidence="6">The sequence shown here is derived from an EMBL/GenBank/DDBJ whole genome shotgun (WGS) entry which is preliminary data.</text>
</comment>
<dbReference type="EMBL" id="BACD03000019">
    <property type="protein sequence ID" value="GAO48978.1"/>
    <property type="molecule type" value="Genomic_DNA"/>
</dbReference>
<feature type="transmembrane region" description="Helical" evidence="5">
    <location>
        <begin position="241"/>
        <end position="265"/>
    </location>
</feature>
<gene>
    <name evidence="6" type="ORF">G7K_3139-t1</name>
</gene>
<dbReference type="STRING" id="698492.A0A0E9NGP7"/>